<dbReference type="KEGG" id="spii:G7077_02610"/>
<accession>A0A6G7YMJ7</accession>
<dbReference type="Proteomes" id="UP000503222">
    <property type="component" value="Chromosome"/>
</dbReference>
<organism evidence="2 3">
    <name type="scientific">Sphingomonas piscis</name>
    <dbReference type="NCBI Taxonomy" id="2714943"/>
    <lineage>
        <taxon>Bacteria</taxon>
        <taxon>Pseudomonadati</taxon>
        <taxon>Pseudomonadota</taxon>
        <taxon>Alphaproteobacteria</taxon>
        <taxon>Sphingomonadales</taxon>
        <taxon>Sphingomonadaceae</taxon>
        <taxon>Sphingomonas</taxon>
    </lineage>
</organism>
<dbReference type="AlphaFoldDB" id="A0A6G7YMJ7"/>
<evidence type="ECO:0000313" key="2">
    <source>
        <dbReference type="EMBL" id="QIK77969.1"/>
    </source>
</evidence>
<sequence>MSGWKLPAALFAFVAAPALAAGAANFTIVNATGLNIETLEIRRFGTAEWRPLPARPPSGGRGQVDFSDPDCAFDIRAKLSGGVDAVWPGVNLCEAKSVTLNRSARGALWVDYD</sequence>
<evidence type="ECO:0000256" key="1">
    <source>
        <dbReference type="SAM" id="SignalP"/>
    </source>
</evidence>
<dbReference type="RefSeq" id="WP_166410364.1">
    <property type="nucleotide sequence ID" value="NZ_CP049869.1"/>
</dbReference>
<name>A0A6G7YMJ7_9SPHN</name>
<keyword evidence="3" id="KW-1185">Reference proteome</keyword>
<keyword evidence="1" id="KW-0732">Signal</keyword>
<proteinExistence type="predicted"/>
<reference evidence="2 3" key="1">
    <citation type="submission" date="2020-03" db="EMBL/GenBank/DDBJ databases">
        <title>Sphingomonas sp. nov., isolated from fish.</title>
        <authorList>
            <person name="Hyun D.-W."/>
            <person name="Bae J.-W."/>
        </authorList>
    </citation>
    <scope>NUCLEOTIDE SEQUENCE [LARGE SCALE GENOMIC DNA]</scope>
    <source>
        <strain evidence="2 3">HDW15B</strain>
    </source>
</reference>
<evidence type="ECO:0000313" key="3">
    <source>
        <dbReference type="Proteomes" id="UP000503222"/>
    </source>
</evidence>
<protein>
    <submittedName>
        <fullName evidence="2">Uncharacterized protein</fullName>
    </submittedName>
</protein>
<feature type="signal peptide" evidence="1">
    <location>
        <begin position="1"/>
        <end position="20"/>
    </location>
</feature>
<gene>
    <name evidence="2" type="ORF">G7077_02610</name>
</gene>
<feature type="chain" id="PRO_5026263148" evidence="1">
    <location>
        <begin position="21"/>
        <end position="113"/>
    </location>
</feature>
<dbReference type="EMBL" id="CP049869">
    <property type="protein sequence ID" value="QIK77969.1"/>
    <property type="molecule type" value="Genomic_DNA"/>
</dbReference>